<dbReference type="RefSeq" id="WP_124014305.1">
    <property type="nucleotide sequence ID" value="NZ_JAKIKZ010000086.1"/>
</dbReference>
<sequence length="119" mass="13588">MNSYLKLFGNSFELGFKLSEYPFLVDQSYGNDMGPSFHFKLDSAYYILWVDHAAVEKREDESNSRYTVVEAKNLGDDEYPELQTKASPALAEFETVVDIVLYLNELKSRLAAKKSNALM</sequence>
<organism evidence="1 2">
    <name type="scientific">Shewanella psychromarinicola</name>
    <dbReference type="NCBI Taxonomy" id="2487742"/>
    <lineage>
        <taxon>Bacteria</taxon>
        <taxon>Pseudomonadati</taxon>
        <taxon>Pseudomonadota</taxon>
        <taxon>Gammaproteobacteria</taxon>
        <taxon>Alteromonadales</taxon>
        <taxon>Shewanellaceae</taxon>
        <taxon>Shewanella</taxon>
    </lineage>
</organism>
<dbReference type="OrthoDB" id="6292676at2"/>
<dbReference type="Proteomes" id="UP000278855">
    <property type="component" value="Unassembled WGS sequence"/>
</dbReference>
<proteinExistence type="predicted"/>
<dbReference type="AlphaFoldDB" id="A0A3N4DCY3"/>
<dbReference type="EMBL" id="RKKB01000040">
    <property type="protein sequence ID" value="RPA22457.1"/>
    <property type="molecule type" value="Genomic_DNA"/>
</dbReference>
<protein>
    <submittedName>
        <fullName evidence="1">Uncharacterized protein</fullName>
    </submittedName>
</protein>
<evidence type="ECO:0000313" key="2">
    <source>
        <dbReference type="Proteomes" id="UP000278855"/>
    </source>
</evidence>
<comment type="caution">
    <text evidence="1">The sequence shown here is derived from an EMBL/GenBank/DDBJ whole genome shotgun (WGS) entry which is preliminary data.</text>
</comment>
<reference evidence="2" key="1">
    <citation type="submission" date="2018-11" db="EMBL/GenBank/DDBJ databases">
        <title>Shewanella sp. R106.</title>
        <authorList>
            <person name="Hwang Y.J."/>
            <person name="Hwang C.Y."/>
        </authorList>
    </citation>
    <scope>NUCLEOTIDE SEQUENCE [LARGE SCALE GENOMIC DNA]</scope>
    <source>
        <strain evidence="2">R106</strain>
    </source>
</reference>
<accession>A0A3N4DCY3</accession>
<name>A0A3N4DCY3_9GAMM</name>
<gene>
    <name evidence="1" type="ORF">EGC77_22025</name>
</gene>
<evidence type="ECO:0000313" key="1">
    <source>
        <dbReference type="EMBL" id="RPA22457.1"/>
    </source>
</evidence>